<dbReference type="Proteomes" id="UP000054359">
    <property type="component" value="Unassembled WGS sequence"/>
</dbReference>
<dbReference type="AlphaFoldDB" id="A0A087U6D1"/>
<gene>
    <name evidence="1" type="ORF">X975_12817</name>
</gene>
<protein>
    <recommendedName>
        <fullName evidence="3">PiggyBac transposable element-derived protein domain-containing protein</fullName>
    </recommendedName>
</protein>
<evidence type="ECO:0000313" key="2">
    <source>
        <dbReference type="Proteomes" id="UP000054359"/>
    </source>
</evidence>
<evidence type="ECO:0000313" key="1">
    <source>
        <dbReference type="EMBL" id="KFM72920.1"/>
    </source>
</evidence>
<reference evidence="1 2" key="1">
    <citation type="submission" date="2013-11" db="EMBL/GenBank/DDBJ databases">
        <title>Genome sequencing of Stegodyphus mimosarum.</title>
        <authorList>
            <person name="Bechsgaard J."/>
        </authorList>
    </citation>
    <scope>NUCLEOTIDE SEQUENCE [LARGE SCALE GENOMIC DNA]</scope>
</reference>
<proteinExistence type="predicted"/>
<feature type="non-terminal residue" evidence="1">
    <location>
        <position position="55"/>
    </location>
</feature>
<evidence type="ECO:0008006" key="3">
    <source>
        <dbReference type="Google" id="ProtNLM"/>
    </source>
</evidence>
<organism evidence="1 2">
    <name type="scientific">Stegodyphus mimosarum</name>
    <name type="common">African social velvet spider</name>
    <dbReference type="NCBI Taxonomy" id="407821"/>
    <lineage>
        <taxon>Eukaryota</taxon>
        <taxon>Metazoa</taxon>
        <taxon>Ecdysozoa</taxon>
        <taxon>Arthropoda</taxon>
        <taxon>Chelicerata</taxon>
        <taxon>Arachnida</taxon>
        <taxon>Araneae</taxon>
        <taxon>Araneomorphae</taxon>
        <taxon>Entelegynae</taxon>
        <taxon>Eresoidea</taxon>
        <taxon>Eresidae</taxon>
        <taxon>Stegodyphus</taxon>
    </lineage>
</organism>
<dbReference type="EMBL" id="KK118417">
    <property type="protein sequence ID" value="KFM72920.1"/>
    <property type="molecule type" value="Genomic_DNA"/>
</dbReference>
<accession>A0A087U6D1</accession>
<name>A0A087U6D1_STEMI</name>
<sequence>MKQHPLKTAKAMSKFRHGEFDYQCDGEVYMCCWNDSSVVTIASNFITHEPLGRAK</sequence>
<dbReference type="OrthoDB" id="10057240at2759"/>
<keyword evidence="2" id="KW-1185">Reference proteome</keyword>